<feature type="domain" description="Homing endonuclease LAGLIDADG" evidence="1">
    <location>
        <begin position="10"/>
        <end position="148"/>
    </location>
</feature>
<dbReference type="EMBL" id="MRWQ01000008">
    <property type="protein sequence ID" value="OKL36340.1"/>
    <property type="molecule type" value="Genomic_DNA"/>
</dbReference>
<gene>
    <name evidence="2" type="ORF">BLL40_10610</name>
</gene>
<dbReference type="Proteomes" id="UP000186524">
    <property type="component" value="Unassembled WGS sequence"/>
</dbReference>
<dbReference type="OrthoDB" id="2351986at2"/>
<proteinExistence type="predicted"/>
<dbReference type="Pfam" id="PF03161">
    <property type="entry name" value="LAGLIDADG_2"/>
    <property type="match status" value="1"/>
</dbReference>
<evidence type="ECO:0000313" key="3">
    <source>
        <dbReference type="Proteomes" id="UP000186524"/>
    </source>
</evidence>
<protein>
    <recommendedName>
        <fullName evidence="1">Homing endonuclease LAGLIDADG domain-containing protein</fullName>
    </recommendedName>
</protein>
<dbReference type="InterPro" id="IPR004860">
    <property type="entry name" value="LAGLIDADG_dom"/>
</dbReference>
<evidence type="ECO:0000259" key="1">
    <source>
        <dbReference type="Pfam" id="PF03161"/>
    </source>
</evidence>
<dbReference type="STRING" id="1714354.BLL40_10610"/>
<organism evidence="2 3">
    <name type="scientific">Domibacillus mangrovi</name>
    <dbReference type="NCBI Taxonomy" id="1714354"/>
    <lineage>
        <taxon>Bacteria</taxon>
        <taxon>Bacillati</taxon>
        <taxon>Bacillota</taxon>
        <taxon>Bacilli</taxon>
        <taxon>Bacillales</taxon>
        <taxon>Bacillaceae</taxon>
        <taxon>Domibacillus</taxon>
    </lineage>
</organism>
<dbReference type="InterPro" id="IPR027434">
    <property type="entry name" value="Homing_endonucl"/>
</dbReference>
<sequence length="164" mass="19452">MDKHRFYSRLTGKLLGDGCITQQSGRRPRFQFMHRIEDLGWSTYCYEQLKDFLPLNPPAYKKVIDPRTVAGFTECFVVQSRTDDKITLLESLWYEDRKKQLPLNFIEEYLYEEALAWWYQDDGHLKVADSVPKKIILSTDSFSSEERDTPNYSLYNFKSIFPPK</sequence>
<accession>A0A1Q5P262</accession>
<evidence type="ECO:0000313" key="2">
    <source>
        <dbReference type="EMBL" id="OKL36340.1"/>
    </source>
</evidence>
<name>A0A1Q5P262_9BACI</name>
<comment type="caution">
    <text evidence="2">The sequence shown here is derived from an EMBL/GenBank/DDBJ whole genome shotgun (WGS) entry which is preliminary data.</text>
</comment>
<dbReference type="RefSeq" id="WP_073711875.1">
    <property type="nucleotide sequence ID" value="NZ_MRWQ01000008.1"/>
</dbReference>
<keyword evidence="3" id="KW-1185">Reference proteome</keyword>
<dbReference type="SUPFAM" id="SSF55608">
    <property type="entry name" value="Homing endonucleases"/>
    <property type="match status" value="1"/>
</dbReference>
<dbReference type="GO" id="GO:0004519">
    <property type="term" value="F:endonuclease activity"/>
    <property type="evidence" value="ECO:0007669"/>
    <property type="project" value="InterPro"/>
</dbReference>
<reference evidence="2 3" key="1">
    <citation type="submission" date="2016-12" db="EMBL/GenBank/DDBJ databases">
        <title>Domibacillus sp. SAOS 44 whole genome sequencing.</title>
        <authorList>
            <person name="Verma A."/>
            <person name="Krishnamurthi S."/>
        </authorList>
    </citation>
    <scope>NUCLEOTIDE SEQUENCE [LARGE SCALE GENOMIC DNA]</scope>
    <source>
        <strain evidence="2 3">SAOS 44</strain>
    </source>
</reference>
<dbReference type="AlphaFoldDB" id="A0A1Q5P262"/>
<dbReference type="Gene3D" id="3.10.28.10">
    <property type="entry name" value="Homing endonucleases"/>
    <property type="match status" value="2"/>
</dbReference>